<dbReference type="SUPFAM" id="SSF49899">
    <property type="entry name" value="Concanavalin A-like lectins/glucanases"/>
    <property type="match status" value="1"/>
</dbReference>
<dbReference type="CDD" id="cd12909">
    <property type="entry name" value="SPRY_RanBP9_10"/>
    <property type="match status" value="1"/>
</dbReference>
<dbReference type="InterPro" id="IPR024964">
    <property type="entry name" value="CTLH/CRA"/>
</dbReference>
<evidence type="ECO:0000313" key="6">
    <source>
        <dbReference type="Proteomes" id="UP001447188"/>
    </source>
</evidence>
<evidence type="ECO:0000313" key="5">
    <source>
        <dbReference type="EMBL" id="KAL0634888.1"/>
    </source>
</evidence>
<reference evidence="5 6" key="1">
    <citation type="submission" date="2024-02" db="EMBL/GenBank/DDBJ databases">
        <title>Discinaceae phylogenomics.</title>
        <authorList>
            <person name="Dirks A.C."/>
            <person name="James T.Y."/>
        </authorList>
    </citation>
    <scope>NUCLEOTIDE SEQUENCE [LARGE SCALE GENOMIC DNA]</scope>
    <source>
        <strain evidence="5 6">ACD0624</strain>
    </source>
</reference>
<dbReference type="PROSITE" id="PS50897">
    <property type="entry name" value="CTLH"/>
    <property type="match status" value="1"/>
</dbReference>
<comment type="function">
    <text evidence="1">Involved in the proteasome-dependent degradation of fructose-1,6-bisphosphatase.</text>
</comment>
<name>A0ABR3GG05_9PEZI</name>
<dbReference type="SMART" id="SM00668">
    <property type="entry name" value="CTLH"/>
    <property type="match status" value="1"/>
</dbReference>
<dbReference type="PROSITE" id="PS50188">
    <property type="entry name" value="B302_SPRY"/>
    <property type="match status" value="1"/>
</dbReference>
<proteinExistence type="predicted"/>
<comment type="caution">
    <text evidence="5">The sequence shown here is derived from an EMBL/GenBank/DDBJ whole genome shotgun (WGS) entry which is preliminary data.</text>
</comment>
<dbReference type="InterPro" id="IPR001870">
    <property type="entry name" value="B30.2/SPRY"/>
</dbReference>
<dbReference type="EMBL" id="JBBBZM010000082">
    <property type="protein sequence ID" value="KAL0634888.1"/>
    <property type="molecule type" value="Genomic_DNA"/>
</dbReference>
<organism evidence="5 6">
    <name type="scientific">Discina gigas</name>
    <dbReference type="NCBI Taxonomy" id="1032678"/>
    <lineage>
        <taxon>Eukaryota</taxon>
        <taxon>Fungi</taxon>
        <taxon>Dikarya</taxon>
        <taxon>Ascomycota</taxon>
        <taxon>Pezizomycotina</taxon>
        <taxon>Pezizomycetes</taxon>
        <taxon>Pezizales</taxon>
        <taxon>Discinaceae</taxon>
        <taxon>Discina</taxon>
    </lineage>
</organism>
<sequence>MTNSIPAASSQAATTMSGSSSLRRSVVAPGGSYASVVAGQSRLSGFSSEISHNGTGVHTRLSPNFNLPGSNGYASSQQQNVVYQPTTVPSYLAESSYAERLASRAAVFNPLPTPSPCLALPGKVPQAHRGLAFDITDNAPGDDEALTPLPTRWNENDKSQGIELLGDGSEVKFVGSSAAGRRSCPQKVSDNDAAAVRADQFMPPQCGIFYYEVTVVSKGKEGLIGVGFCTGKVILNRLPGWEPESWGYHGDDGNSFCCMGTGKQYGPQFTTNDTIGCGVNFRTGTAFFTKNGVDQGIAFRDIKSPKLYPAVGMKRPGEHIRVNFGQERFIFDIDHYMDKEKARVCNEINNHPTAGLCPSLDEAALIQALVSQYLAHDGYVDTARAFSDDVQNEARALVSGRPGNIKSLDLKEDTDAINRQRIRSAILDGDVDRALKFTETFYPNVFHENEQIYFRLRCRKLVEMIRQFTETVHEPPARNGHDETMVDVFAQDMEIDDSTNSATDWEKMDVEDEYGGVGVGAGGPVKSALDAVEYGRQLGKEFRSDTRPEIRKALEEAFSLLAYTDPKNSVLAHLLDEKGRVSVAEELNSAILVSLGKSSVAALERLVQQSTVLIHEISEDGGPGAFVNLRNDYLKY</sequence>
<evidence type="ECO:0000259" key="3">
    <source>
        <dbReference type="PROSITE" id="PS50188"/>
    </source>
</evidence>
<evidence type="ECO:0008006" key="7">
    <source>
        <dbReference type="Google" id="ProtNLM"/>
    </source>
</evidence>
<accession>A0ABR3GG05</accession>
<evidence type="ECO:0000256" key="2">
    <source>
        <dbReference type="SAM" id="MobiDB-lite"/>
    </source>
</evidence>
<dbReference type="InterPro" id="IPR043136">
    <property type="entry name" value="B30.2/SPRY_sf"/>
</dbReference>
<feature type="compositionally biased region" description="Polar residues" evidence="2">
    <location>
        <begin position="1"/>
        <end position="23"/>
    </location>
</feature>
<feature type="region of interest" description="Disordered" evidence="2">
    <location>
        <begin position="1"/>
        <end position="24"/>
    </location>
</feature>
<dbReference type="Pfam" id="PF10607">
    <property type="entry name" value="CTLH"/>
    <property type="match status" value="1"/>
</dbReference>
<dbReference type="Proteomes" id="UP001447188">
    <property type="component" value="Unassembled WGS sequence"/>
</dbReference>
<dbReference type="InterPro" id="IPR003877">
    <property type="entry name" value="SPRY_dom"/>
</dbReference>
<dbReference type="SMART" id="SM00449">
    <property type="entry name" value="SPRY"/>
    <property type="match status" value="1"/>
</dbReference>
<dbReference type="InterPro" id="IPR013144">
    <property type="entry name" value="CRA_dom"/>
</dbReference>
<dbReference type="PANTHER" id="PTHR12864">
    <property type="entry name" value="RAN BINDING PROTEIN 9-RELATED"/>
    <property type="match status" value="1"/>
</dbReference>
<dbReference type="InterPro" id="IPR050618">
    <property type="entry name" value="Ubq-SigPath_Reg"/>
</dbReference>
<evidence type="ECO:0000256" key="1">
    <source>
        <dbReference type="ARBA" id="ARBA00002343"/>
    </source>
</evidence>
<dbReference type="InterPro" id="IPR013320">
    <property type="entry name" value="ConA-like_dom_sf"/>
</dbReference>
<protein>
    <recommendedName>
        <fullName evidence="7">Protein SSH4</fullName>
    </recommendedName>
</protein>
<feature type="domain" description="B30.2/SPRY" evidence="3">
    <location>
        <begin position="131"/>
        <end position="329"/>
    </location>
</feature>
<dbReference type="InterPro" id="IPR006594">
    <property type="entry name" value="LisH"/>
</dbReference>
<feature type="domain" description="CTLH" evidence="4">
    <location>
        <begin position="415"/>
        <end position="472"/>
    </location>
</feature>
<keyword evidence="6" id="KW-1185">Reference proteome</keyword>
<dbReference type="SMART" id="SM00757">
    <property type="entry name" value="CRA"/>
    <property type="match status" value="1"/>
</dbReference>
<dbReference type="InterPro" id="IPR006595">
    <property type="entry name" value="CTLH_C"/>
</dbReference>
<dbReference type="InterPro" id="IPR035782">
    <property type="entry name" value="SPRY_RanBP9/10"/>
</dbReference>
<evidence type="ECO:0000259" key="4">
    <source>
        <dbReference type="PROSITE" id="PS50897"/>
    </source>
</evidence>
<gene>
    <name evidence="5" type="ORF">Q9L58_006168</name>
</gene>
<dbReference type="PROSITE" id="PS50896">
    <property type="entry name" value="LISH"/>
    <property type="match status" value="1"/>
</dbReference>
<dbReference type="Gene3D" id="2.60.120.920">
    <property type="match status" value="1"/>
</dbReference>
<dbReference type="Pfam" id="PF00622">
    <property type="entry name" value="SPRY"/>
    <property type="match status" value="1"/>
</dbReference>